<reference evidence="1" key="1">
    <citation type="submission" date="2019-06" db="EMBL/GenBank/DDBJ databases">
        <authorList>
            <person name="Le Quere A."/>
            <person name="Colella S."/>
        </authorList>
    </citation>
    <scope>NUCLEOTIDE SEQUENCE</scope>
    <source>
        <strain evidence="1">EmedicaeMD41</strain>
    </source>
</reference>
<evidence type="ECO:0000313" key="1">
    <source>
        <dbReference type="EMBL" id="VTZ59351.1"/>
    </source>
</evidence>
<protein>
    <submittedName>
        <fullName evidence="1">Uncharacterized protein</fullName>
    </submittedName>
</protein>
<gene>
    <name evidence="1" type="ORF">EMEDMD4_1060033</name>
</gene>
<organism evidence="1">
    <name type="scientific">Sinorhizobium medicae</name>
    <dbReference type="NCBI Taxonomy" id="110321"/>
    <lineage>
        <taxon>Bacteria</taxon>
        <taxon>Pseudomonadati</taxon>
        <taxon>Pseudomonadota</taxon>
        <taxon>Alphaproteobacteria</taxon>
        <taxon>Hyphomicrobiales</taxon>
        <taxon>Rhizobiaceae</taxon>
        <taxon>Sinorhizobium/Ensifer group</taxon>
        <taxon>Sinorhizobium</taxon>
    </lineage>
</organism>
<proteinExistence type="predicted"/>
<accession>A0A508WUQ9</accession>
<sequence length="71" mass="8154">MLGRHWIASFVPEARYRFMLFNGPDVRRTSASLSLFRSTFHGLILRDFGPSIFLKYLRPMFASMGILGVEA</sequence>
<dbReference type="EMBL" id="CABFNB010000009">
    <property type="protein sequence ID" value="VTZ59351.1"/>
    <property type="molecule type" value="Genomic_DNA"/>
</dbReference>
<dbReference type="Proteomes" id="UP000507954">
    <property type="component" value="Unassembled WGS sequence"/>
</dbReference>
<name>A0A508WUQ9_9HYPH</name>
<dbReference type="AlphaFoldDB" id="A0A508WUQ9"/>